<dbReference type="Proteomes" id="UP001595892">
    <property type="component" value="Unassembled WGS sequence"/>
</dbReference>
<organism evidence="7 8">
    <name type="scientific">Coralloluteibacterium thermophilum</name>
    <dbReference type="NCBI Taxonomy" id="2707049"/>
    <lineage>
        <taxon>Bacteria</taxon>
        <taxon>Pseudomonadati</taxon>
        <taxon>Pseudomonadota</taxon>
        <taxon>Gammaproteobacteria</taxon>
        <taxon>Lysobacterales</taxon>
        <taxon>Lysobacteraceae</taxon>
        <taxon>Coralloluteibacterium</taxon>
    </lineage>
</organism>
<keyword evidence="5" id="KW-0269">Exonuclease</keyword>
<dbReference type="EC" id="3.1.13.5" evidence="7"/>
<dbReference type="InterPro" id="IPR006292">
    <property type="entry name" value="RNase_D"/>
</dbReference>
<dbReference type="Gene3D" id="1.10.150.80">
    <property type="entry name" value="HRDC domain"/>
    <property type="match status" value="2"/>
</dbReference>
<evidence type="ECO:0000313" key="8">
    <source>
        <dbReference type="Proteomes" id="UP001595892"/>
    </source>
</evidence>
<dbReference type="Pfam" id="PF01612">
    <property type="entry name" value="DNA_pol_A_exo1"/>
    <property type="match status" value="1"/>
</dbReference>
<feature type="domain" description="HRDC" evidence="6">
    <location>
        <begin position="209"/>
        <end position="289"/>
    </location>
</feature>
<dbReference type="GO" id="GO:0033890">
    <property type="term" value="F:ribonuclease D activity"/>
    <property type="evidence" value="ECO:0007669"/>
    <property type="project" value="UniProtKB-EC"/>
</dbReference>
<comment type="caution">
    <text evidence="7">The sequence shown here is derived from an EMBL/GenBank/DDBJ whole genome shotgun (WGS) entry which is preliminary data.</text>
</comment>
<gene>
    <name evidence="7" type="primary">rnd</name>
    <name evidence="7" type="ORF">ACFO3Q_11975</name>
</gene>
<evidence type="ECO:0000256" key="4">
    <source>
        <dbReference type="ARBA" id="ARBA00022801"/>
    </source>
</evidence>
<keyword evidence="1" id="KW-0963">Cytoplasm</keyword>
<evidence type="ECO:0000313" key="7">
    <source>
        <dbReference type="EMBL" id="MFC4728887.1"/>
    </source>
</evidence>
<dbReference type="Gene3D" id="3.30.420.10">
    <property type="entry name" value="Ribonuclease H-like superfamily/Ribonuclease H"/>
    <property type="match status" value="1"/>
</dbReference>
<dbReference type="PROSITE" id="PS50967">
    <property type="entry name" value="HRDC"/>
    <property type="match status" value="1"/>
</dbReference>
<keyword evidence="4 7" id="KW-0378">Hydrolase</keyword>
<keyword evidence="8" id="KW-1185">Reference proteome</keyword>
<dbReference type="InterPro" id="IPR002121">
    <property type="entry name" value="HRDC_dom"/>
</dbReference>
<dbReference type="InterPro" id="IPR012337">
    <property type="entry name" value="RNaseH-like_sf"/>
</dbReference>
<keyword evidence="2" id="KW-0819">tRNA processing</keyword>
<evidence type="ECO:0000256" key="3">
    <source>
        <dbReference type="ARBA" id="ARBA00022722"/>
    </source>
</evidence>
<dbReference type="InterPro" id="IPR010997">
    <property type="entry name" value="HRDC-like_sf"/>
</dbReference>
<proteinExistence type="predicted"/>
<evidence type="ECO:0000256" key="1">
    <source>
        <dbReference type="ARBA" id="ARBA00022490"/>
    </source>
</evidence>
<evidence type="ECO:0000256" key="2">
    <source>
        <dbReference type="ARBA" id="ARBA00022694"/>
    </source>
</evidence>
<evidence type="ECO:0000259" key="6">
    <source>
        <dbReference type="PROSITE" id="PS50967"/>
    </source>
</evidence>
<dbReference type="NCBIfam" id="TIGR01388">
    <property type="entry name" value="rnd"/>
    <property type="match status" value="1"/>
</dbReference>
<dbReference type="SUPFAM" id="SSF53098">
    <property type="entry name" value="Ribonuclease H-like"/>
    <property type="match status" value="1"/>
</dbReference>
<dbReference type="SUPFAM" id="SSF47819">
    <property type="entry name" value="HRDC-like"/>
    <property type="match status" value="2"/>
</dbReference>
<evidence type="ECO:0000256" key="5">
    <source>
        <dbReference type="ARBA" id="ARBA00022839"/>
    </source>
</evidence>
<dbReference type="InterPro" id="IPR036397">
    <property type="entry name" value="RNaseH_sf"/>
</dbReference>
<name>A0ABV9NKP0_9GAMM</name>
<dbReference type="InterPro" id="IPR002562">
    <property type="entry name" value="3'-5'_exonuclease_dom"/>
</dbReference>
<dbReference type="InterPro" id="IPR051086">
    <property type="entry name" value="RNase_D-like"/>
</dbReference>
<dbReference type="PANTHER" id="PTHR47649:SF1">
    <property type="entry name" value="RIBONUCLEASE D"/>
    <property type="match status" value="1"/>
</dbReference>
<dbReference type="InterPro" id="IPR044876">
    <property type="entry name" value="HRDC_dom_sf"/>
</dbReference>
<dbReference type="CDD" id="cd06142">
    <property type="entry name" value="RNaseD_exo"/>
    <property type="match status" value="1"/>
</dbReference>
<reference evidence="8" key="1">
    <citation type="journal article" date="2019" name="Int. J. Syst. Evol. Microbiol.">
        <title>The Global Catalogue of Microorganisms (GCM) 10K type strain sequencing project: providing services to taxonomists for standard genome sequencing and annotation.</title>
        <authorList>
            <consortium name="The Broad Institute Genomics Platform"/>
            <consortium name="The Broad Institute Genome Sequencing Center for Infectious Disease"/>
            <person name="Wu L."/>
            <person name="Ma J."/>
        </authorList>
    </citation>
    <scope>NUCLEOTIDE SEQUENCE [LARGE SCALE GENOMIC DNA]</scope>
    <source>
        <strain evidence="8">CGMCC 1.13574</strain>
    </source>
</reference>
<protein>
    <submittedName>
        <fullName evidence="7">Ribonuclease D</fullName>
        <ecNumber evidence="7">3.1.13.5</ecNumber>
    </submittedName>
</protein>
<dbReference type="SMART" id="SM00474">
    <property type="entry name" value="35EXOc"/>
    <property type="match status" value="1"/>
</dbReference>
<sequence>MNHWIDTPRMLADRLAAWRGAGPVALDTEFVRERTWYAQLALVQLAVPGEVLLVDPLVEGMTAVLGPWLADPGVLKLMHSPSEDLHVLTHVCGAPPSPLFDTQTAAALAGLGAGLSYQRLVEAVTGTVLAKGETRSDWLRRPLSPAQLDYAADDVLHLHAVHAALRDRLEALGRLDWLEADCARMVAQAVRDEPERWPHLAVRSAQMLDPDGQRRLYRLLRWREARARSQDRPKNWILDGELALTLARRPPADLRAFNAVLDAHPKAPRRDRGALFDLLHRPVDAAEADIPLAQAPAETDKARLRALQEAVATQARALDIPEGLLASRRHLQALMDGHGWGALEGWRRGILEASLAPLLETPPSG</sequence>
<dbReference type="RefSeq" id="WP_377004958.1">
    <property type="nucleotide sequence ID" value="NZ_JBHSGG010000033.1"/>
</dbReference>
<accession>A0ABV9NKP0</accession>
<dbReference type="PANTHER" id="PTHR47649">
    <property type="entry name" value="RIBONUCLEASE D"/>
    <property type="match status" value="1"/>
</dbReference>
<keyword evidence="3" id="KW-0540">Nuclease</keyword>
<dbReference type="EMBL" id="JBHSGG010000033">
    <property type="protein sequence ID" value="MFC4728887.1"/>
    <property type="molecule type" value="Genomic_DNA"/>
</dbReference>